<evidence type="ECO:0000313" key="3">
    <source>
        <dbReference type="EMBL" id="RMB12391.1"/>
    </source>
</evidence>
<dbReference type="InterPro" id="IPR032466">
    <property type="entry name" value="Metal_Hydrolase"/>
</dbReference>
<dbReference type="Pfam" id="PF04909">
    <property type="entry name" value="Amidohydro_2"/>
    <property type="match status" value="1"/>
</dbReference>
<dbReference type="GO" id="GO:0016831">
    <property type="term" value="F:carboxy-lyase activity"/>
    <property type="evidence" value="ECO:0007669"/>
    <property type="project" value="InterPro"/>
</dbReference>
<keyword evidence="4" id="KW-1185">Reference proteome</keyword>
<organism evidence="3 4">
    <name type="scientific">Eilatimonas milleporae</name>
    <dbReference type="NCBI Taxonomy" id="911205"/>
    <lineage>
        <taxon>Bacteria</taxon>
        <taxon>Pseudomonadati</taxon>
        <taxon>Pseudomonadota</taxon>
        <taxon>Alphaproteobacteria</taxon>
        <taxon>Kordiimonadales</taxon>
        <taxon>Kordiimonadaceae</taxon>
        <taxon>Eilatimonas</taxon>
    </lineage>
</organism>
<gene>
    <name evidence="3" type="ORF">BXY39_0887</name>
</gene>
<feature type="domain" description="Amidohydrolase-related" evidence="2">
    <location>
        <begin position="78"/>
        <end position="283"/>
    </location>
</feature>
<dbReference type="Gene3D" id="3.20.20.140">
    <property type="entry name" value="Metal-dependent hydrolases"/>
    <property type="match status" value="1"/>
</dbReference>
<dbReference type="GO" id="GO:0016787">
    <property type="term" value="F:hydrolase activity"/>
    <property type="evidence" value="ECO:0007669"/>
    <property type="project" value="InterPro"/>
</dbReference>
<evidence type="ECO:0000259" key="2">
    <source>
        <dbReference type="Pfam" id="PF04909"/>
    </source>
</evidence>
<protein>
    <recommendedName>
        <fullName evidence="2">Amidohydrolase-related domain-containing protein</fullName>
    </recommendedName>
</protein>
<proteinExistence type="predicted"/>
<accession>A0A3M0CS27</accession>
<dbReference type="PANTHER" id="PTHR21240">
    <property type="entry name" value="2-AMINO-3-CARBOXYLMUCONATE-6-SEMIALDEHYDE DECARBOXYLASE"/>
    <property type="match status" value="1"/>
</dbReference>
<dbReference type="PANTHER" id="PTHR21240:SF19">
    <property type="entry name" value="CATALYTIC_ HYDROLASE"/>
    <property type="match status" value="1"/>
</dbReference>
<evidence type="ECO:0000256" key="1">
    <source>
        <dbReference type="ARBA" id="ARBA00023239"/>
    </source>
</evidence>
<dbReference type="InterPro" id="IPR006680">
    <property type="entry name" value="Amidohydro-rel"/>
</dbReference>
<dbReference type="AlphaFoldDB" id="A0A3M0CS27"/>
<dbReference type="OrthoDB" id="7325417at2"/>
<name>A0A3M0CS27_9PROT</name>
<sequence length="306" mass="34593">MTQAIDIVVNQFSPVEVARGQTGFDADFMTQVRMPEDMRGGVTMTDYLKKMDAAGIERSLLIAVRAGDRRMKGSFQIPYDQVAQWCHAYPDRFSGLAGVDPFMGMEQLRDLEYAVRELGFVGAHSYPHWFRLPPDAAQWYPIYAKCCELDIPIMMQVGQNLIYQKDVRLPSVARPILLDQIAIDFPELTLIGIHIGVPWTDEMIAMAWKHENVFIGIDAYAPKHLPASLKHYMNTYGREKVLFGTDWPVIDPERAVREMRDHAFRAEAHDLIMRGNALKIFDFDRVPAKHIPLAGAGPLTDDGDGA</sequence>
<dbReference type="Proteomes" id="UP000271227">
    <property type="component" value="Unassembled WGS sequence"/>
</dbReference>
<keyword evidence="1" id="KW-0456">Lyase</keyword>
<dbReference type="RefSeq" id="WP_121937566.1">
    <property type="nucleotide sequence ID" value="NZ_REFR01000009.1"/>
</dbReference>
<reference evidence="3 4" key="1">
    <citation type="submission" date="2018-10" db="EMBL/GenBank/DDBJ databases">
        <title>Genomic Encyclopedia of Archaeal and Bacterial Type Strains, Phase II (KMG-II): from individual species to whole genera.</title>
        <authorList>
            <person name="Goeker M."/>
        </authorList>
    </citation>
    <scope>NUCLEOTIDE SEQUENCE [LARGE SCALE GENOMIC DNA]</scope>
    <source>
        <strain evidence="3 4">DSM 25217</strain>
    </source>
</reference>
<dbReference type="SUPFAM" id="SSF51556">
    <property type="entry name" value="Metallo-dependent hydrolases"/>
    <property type="match status" value="1"/>
</dbReference>
<dbReference type="InParanoid" id="A0A3M0CS27"/>
<dbReference type="EMBL" id="REFR01000009">
    <property type="protein sequence ID" value="RMB12391.1"/>
    <property type="molecule type" value="Genomic_DNA"/>
</dbReference>
<comment type="caution">
    <text evidence="3">The sequence shown here is derived from an EMBL/GenBank/DDBJ whole genome shotgun (WGS) entry which is preliminary data.</text>
</comment>
<dbReference type="InterPro" id="IPR032465">
    <property type="entry name" value="ACMSD"/>
</dbReference>
<evidence type="ECO:0000313" key="4">
    <source>
        <dbReference type="Proteomes" id="UP000271227"/>
    </source>
</evidence>